<keyword evidence="1" id="KW-0238">DNA-binding</keyword>
<comment type="caution">
    <text evidence="1">The sequence shown here is derived from an EMBL/GenBank/DDBJ whole genome shotgun (WGS) entry which is preliminary data.</text>
</comment>
<keyword evidence="2" id="KW-1185">Reference proteome</keyword>
<proteinExistence type="predicted"/>
<gene>
    <name evidence="1" type="ORF">J2S20_000424</name>
</gene>
<dbReference type="Proteomes" id="UP001241537">
    <property type="component" value="Unassembled WGS sequence"/>
</dbReference>
<sequence length="83" mass="9024">MTSKELIKTLMVEHDITNAEMAKTLGITQAALWDRLNPKKSDNTTVAKLGNMLSVMGYKIVVVPDETPTPEGGYEVGQTDMVG</sequence>
<dbReference type="InterPro" id="IPR010982">
    <property type="entry name" value="Lambda_DNA-bd_dom_sf"/>
</dbReference>
<name>A0AAE3V8Q2_9FIRM</name>
<dbReference type="GO" id="GO:0003677">
    <property type="term" value="F:DNA binding"/>
    <property type="evidence" value="ECO:0007669"/>
    <property type="project" value="UniProtKB-KW"/>
</dbReference>
<dbReference type="Gene3D" id="1.10.260.40">
    <property type="entry name" value="lambda repressor-like DNA-binding domains"/>
    <property type="match status" value="1"/>
</dbReference>
<evidence type="ECO:0000313" key="1">
    <source>
        <dbReference type="EMBL" id="MDQ0151744.1"/>
    </source>
</evidence>
<accession>A0AAE3V8Q2</accession>
<organism evidence="1 2">
    <name type="scientific">Moryella indoligenes</name>
    <dbReference type="NCBI Taxonomy" id="371674"/>
    <lineage>
        <taxon>Bacteria</taxon>
        <taxon>Bacillati</taxon>
        <taxon>Bacillota</taxon>
        <taxon>Clostridia</taxon>
        <taxon>Lachnospirales</taxon>
        <taxon>Lachnospiraceae</taxon>
        <taxon>Moryella</taxon>
    </lineage>
</organism>
<dbReference type="EMBL" id="JAUSTO010000002">
    <property type="protein sequence ID" value="MDQ0151744.1"/>
    <property type="molecule type" value="Genomic_DNA"/>
</dbReference>
<reference evidence="1" key="1">
    <citation type="submission" date="2023-07" db="EMBL/GenBank/DDBJ databases">
        <title>Genomic Encyclopedia of Type Strains, Phase IV (KMG-IV): sequencing the most valuable type-strain genomes for metagenomic binning, comparative biology and taxonomic classification.</title>
        <authorList>
            <person name="Goeker M."/>
        </authorList>
    </citation>
    <scope>NUCLEOTIDE SEQUENCE</scope>
    <source>
        <strain evidence="1">DSM 19659</strain>
    </source>
</reference>
<evidence type="ECO:0000313" key="2">
    <source>
        <dbReference type="Proteomes" id="UP001241537"/>
    </source>
</evidence>
<dbReference type="RefSeq" id="WP_307252599.1">
    <property type="nucleotide sequence ID" value="NZ_JAUSTO010000002.1"/>
</dbReference>
<dbReference type="AlphaFoldDB" id="A0AAE3V8Q2"/>
<dbReference type="SUPFAM" id="SSF47413">
    <property type="entry name" value="lambda repressor-like DNA-binding domains"/>
    <property type="match status" value="1"/>
</dbReference>
<protein>
    <submittedName>
        <fullName evidence="1">XRE-type DNA-binding protein</fullName>
    </submittedName>
</protein>